<evidence type="ECO:0000313" key="1">
    <source>
        <dbReference type="EMBL" id="GFU42153.1"/>
    </source>
</evidence>
<proteinExistence type="predicted"/>
<keyword evidence="2" id="KW-1185">Reference proteome</keyword>
<comment type="caution">
    <text evidence="1">The sequence shown here is derived from an EMBL/GenBank/DDBJ whole genome shotgun (WGS) entry which is preliminary data.</text>
</comment>
<sequence length="71" mass="8331">LQMVELPKTLNETTVKPPFEKFDPYNLAVKVMFNYSAESNAYAIWNAMYKETLPSIAEFSFSDDDERKFRL</sequence>
<organism evidence="1 2">
    <name type="scientific">Nephila pilipes</name>
    <name type="common">Giant wood spider</name>
    <name type="synonym">Nephila maculata</name>
    <dbReference type="NCBI Taxonomy" id="299642"/>
    <lineage>
        <taxon>Eukaryota</taxon>
        <taxon>Metazoa</taxon>
        <taxon>Ecdysozoa</taxon>
        <taxon>Arthropoda</taxon>
        <taxon>Chelicerata</taxon>
        <taxon>Arachnida</taxon>
        <taxon>Araneae</taxon>
        <taxon>Araneomorphae</taxon>
        <taxon>Entelegynae</taxon>
        <taxon>Araneoidea</taxon>
        <taxon>Nephilidae</taxon>
        <taxon>Nephila</taxon>
    </lineage>
</organism>
<gene>
    <name evidence="1" type="ORF">NPIL_288861</name>
</gene>
<name>A0A8X6QXL1_NEPPI</name>
<dbReference type="EMBL" id="BMAW01132118">
    <property type="protein sequence ID" value="GFU42153.1"/>
    <property type="molecule type" value="Genomic_DNA"/>
</dbReference>
<evidence type="ECO:0000313" key="2">
    <source>
        <dbReference type="Proteomes" id="UP000887013"/>
    </source>
</evidence>
<accession>A0A8X6QXL1</accession>
<dbReference type="OrthoDB" id="1405469at2759"/>
<reference evidence="1" key="1">
    <citation type="submission" date="2020-08" db="EMBL/GenBank/DDBJ databases">
        <title>Multicomponent nature underlies the extraordinary mechanical properties of spider dragline silk.</title>
        <authorList>
            <person name="Kono N."/>
            <person name="Nakamura H."/>
            <person name="Mori M."/>
            <person name="Yoshida Y."/>
            <person name="Ohtoshi R."/>
            <person name="Malay A.D."/>
            <person name="Moran D.A.P."/>
            <person name="Tomita M."/>
            <person name="Numata K."/>
            <person name="Arakawa K."/>
        </authorList>
    </citation>
    <scope>NUCLEOTIDE SEQUENCE</scope>
</reference>
<dbReference type="Proteomes" id="UP000887013">
    <property type="component" value="Unassembled WGS sequence"/>
</dbReference>
<feature type="non-terminal residue" evidence="1">
    <location>
        <position position="1"/>
    </location>
</feature>
<dbReference type="AlphaFoldDB" id="A0A8X6QXL1"/>
<protein>
    <submittedName>
        <fullName evidence="1">Uncharacterized protein</fullName>
    </submittedName>
</protein>